<gene>
    <name evidence="1" type="ORF">NQ176_g10288</name>
</gene>
<evidence type="ECO:0000313" key="1">
    <source>
        <dbReference type="EMBL" id="KAJ2966140.1"/>
    </source>
</evidence>
<sequence>MDKAIVKDAGPAPSFPAQNPALEADDYVVYHGDDALAIFSAQDLGVMLSSTLNYTEKTLMIYAETVYLSGKNFQLPGKNLGIFCNQLVLSLGEACIDVSGIKGGDSTSTATKATDGGDGGSIWLYVEDPMPDLATKLHLKAFGGDGGHGASGKPGGGAGGDGGTCASVGVLKCYIGSAALRYGHRLNSVTTKKKWVGWVEDISSTISEDVQALISGGVDEVTAKSWKTVVAGVAGCLAAVKKLRDALSGLIRGDPERATPAQATVDRARRLLDALDKFVKSDEGPAVECDVFSGGASKEKKLQEAIDAVLLVATSLTSSAPEVPQLTHQLASFSAQLRNFVEREPQLFVDQTCELAGGKGGPGGSGTTPDLPSGKRGVDRPDKNAEGHLVSLSGTSMDCKIDQAIACPEQCQMILDAADVLYFTNDRSQFPAAMQKYTTLTRRLGFLDVLLKDKDSKQAPLAKALRGLETEYSLTIATLPQLDRIYQTALRRLNSMVYNQDIWGHSDVWVPRLSLAYYGDRVKEMIGDRRRG</sequence>
<evidence type="ECO:0000313" key="2">
    <source>
        <dbReference type="Proteomes" id="UP001143910"/>
    </source>
</evidence>
<reference evidence="1" key="1">
    <citation type="submission" date="2022-08" db="EMBL/GenBank/DDBJ databases">
        <title>Genome Sequence of Lecanicillium fungicola.</title>
        <authorList>
            <person name="Buettner E."/>
        </authorList>
    </citation>
    <scope>NUCLEOTIDE SEQUENCE</scope>
    <source>
        <strain evidence="1">Babe33</strain>
    </source>
</reference>
<organism evidence="1 2">
    <name type="scientific">Zarea fungicola</name>
    <dbReference type="NCBI Taxonomy" id="93591"/>
    <lineage>
        <taxon>Eukaryota</taxon>
        <taxon>Fungi</taxon>
        <taxon>Dikarya</taxon>
        <taxon>Ascomycota</taxon>
        <taxon>Pezizomycotina</taxon>
        <taxon>Sordariomycetes</taxon>
        <taxon>Hypocreomycetidae</taxon>
        <taxon>Hypocreales</taxon>
        <taxon>Cordycipitaceae</taxon>
        <taxon>Zarea</taxon>
    </lineage>
</organism>
<protein>
    <submittedName>
        <fullName evidence="1">Uncharacterized protein</fullName>
    </submittedName>
</protein>
<proteinExistence type="predicted"/>
<keyword evidence="2" id="KW-1185">Reference proteome</keyword>
<comment type="caution">
    <text evidence="1">The sequence shown here is derived from an EMBL/GenBank/DDBJ whole genome shotgun (WGS) entry which is preliminary data.</text>
</comment>
<name>A0ACC1MGJ8_9HYPO</name>
<accession>A0ACC1MGJ8</accession>
<dbReference type="EMBL" id="JANJQO010002729">
    <property type="protein sequence ID" value="KAJ2966140.1"/>
    <property type="molecule type" value="Genomic_DNA"/>
</dbReference>
<dbReference type="Proteomes" id="UP001143910">
    <property type="component" value="Unassembled WGS sequence"/>
</dbReference>